<evidence type="ECO:0000256" key="3">
    <source>
        <dbReference type="ARBA" id="ARBA00022692"/>
    </source>
</evidence>
<dbReference type="RefSeq" id="WP_256132792.1">
    <property type="nucleotide sequence ID" value="NZ_JANFXK010000014.1"/>
</dbReference>
<reference evidence="9 10" key="1">
    <citation type="submission" date="2022-06" db="EMBL/GenBank/DDBJ databases">
        <title>Isolation of gut microbiota from human fecal samples.</title>
        <authorList>
            <person name="Pamer E.G."/>
            <person name="Barat B."/>
            <person name="Waligurski E."/>
            <person name="Medina S."/>
            <person name="Paddock L."/>
            <person name="Mostad J."/>
        </authorList>
    </citation>
    <scope>NUCLEOTIDE SEQUENCE [LARGE SCALE GENOMIC DNA]</scope>
    <source>
        <strain evidence="9 10">SL.3.17</strain>
    </source>
</reference>
<evidence type="ECO:0000259" key="8">
    <source>
        <dbReference type="Pfam" id="PF06738"/>
    </source>
</evidence>
<feature type="transmembrane region" description="Helical" evidence="7">
    <location>
        <begin position="198"/>
        <end position="218"/>
    </location>
</feature>
<feature type="transmembrane region" description="Helical" evidence="7">
    <location>
        <begin position="144"/>
        <end position="163"/>
    </location>
</feature>
<dbReference type="InterPro" id="IPR050539">
    <property type="entry name" value="ThrE_Dicarb/AminoAcid_Exp"/>
</dbReference>
<dbReference type="Proteomes" id="UP001524502">
    <property type="component" value="Unassembled WGS sequence"/>
</dbReference>
<organism evidence="9 10">
    <name type="scientific">Anaerovorax odorimutans</name>
    <dbReference type="NCBI Taxonomy" id="109327"/>
    <lineage>
        <taxon>Bacteria</taxon>
        <taxon>Bacillati</taxon>
        <taxon>Bacillota</taxon>
        <taxon>Clostridia</taxon>
        <taxon>Peptostreptococcales</taxon>
        <taxon>Anaerovoracaceae</taxon>
        <taxon>Anaerovorax</taxon>
    </lineage>
</organism>
<keyword evidence="4 7" id="KW-1133">Transmembrane helix</keyword>
<evidence type="ECO:0000256" key="2">
    <source>
        <dbReference type="ARBA" id="ARBA00022475"/>
    </source>
</evidence>
<gene>
    <name evidence="9" type="ORF">NE619_12795</name>
</gene>
<keyword evidence="3 7" id="KW-0812">Transmembrane</keyword>
<sequence>MINPFQKKVLILAVRAGELMMKNGAEIYRVEDTIERICKACRIHYVEVFAMPTGIFVSLDSGEDHSDMYTYVKRIKGGGDTDLTKISEINRFSREFTTTDLSVEDGMKRLKEIDNIPPTPLPVRLLGASLVASFFSVLFGGGVLDFLCALLIGAASYLLSLLLKRYSINYFIRGFCCCAVSAVLALTATAFIPYTNSNAIIIGTLMIFVPGVAITNSIRDFLSGDMLSGLARATEAALIAISLAAGAGVMMKLWSTLFSSLIGGGTFI</sequence>
<feature type="domain" description="Threonine/serine exporter-like N-terminal" evidence="8">
    <location>
        <begin position="12"/>
        <end position="254"/>
    </location>
</feature>
<evidence type="ECO:0000313" key="10">
    <source>
        <dbReference type="Proteomes" id="UP001524502"/>
    </source>
</evidence>
<name>A0ABT1RQX8_9FIRM</name>
<evidence type="ECO:0000256" key="1">
    <source>
        <dbReference type="ARBA" id="ARBA00004651"/>
    </source>
</evidence>
<dbReference type="PANTHER" id="PTHR34390">
    <property type="entry name" value="UPF0442 PROTEIN YJJB-RELATED"/>
    <property type="match status" value="1"/>
</dbReference>
<dbReference type="EMBL" id="JANFXK010000014">
    <property type="protein sequence ID" value="MCQ4637605.1"/>
    <property type="molecule type" value="Genomic_DNA"/>
</dbReference>
<evidence type="ECO:0000256" key="5">
    <source>
        <dbReference type="ARBA" id="ARBA00023136"/>
    </source>
</evidence>
<dbReference type="Pfam" id="PF06738">
    <property type="entry name" value="ThrE"/>
    <property type="match status" value="1"/>
</dbReference>
<comment type="subcellular location">
    <subcellularLocation>
        <location evidence="1">Cell membrane</location>
        <topology evidence="1">Multi-pass membrane protein</topology>
    </subcellularLocation>
</comment>
<proteinExistence type="inferred from homology"/>
<feature type="transmembrane region" description="Helical" evidence="7">
    <location>
        <begin position="170"/>
        <end position="192"/>
    </location>
</feature>
<comment type="similarity">
    <text evidence="6">Belongs to the ThrE exporter (TC 2.A.79) family.</text>
</comment>
<comment type="caution">
    <text evidence="9">The sequence shown here is derived from an EMBL/GenBank/DDBJ whole genome shotgun (WGS) entry which is preliminary data.</text>
</comment>
<keyword evidence="2" id="KW-1003">Cell membrane</keyword>
<keyword evidence="10" id="KW-1185">Reference proteome</keyword>
<keyword evidence="5 7" id="KW-0472">Membrane</keyword>
<evidence type="ECO:0000313" key="9">
    <source>
        <dbReference type="EMBL" id="MCQ4637605.1"/>
    </source>
</evidence>
<dbReference type="InterPro" id="IPR010619">
    <property type="entry name" value="ThrE-like_N"/>
</dbReference>
<evidence type="ECO:0000256" key="6">
    <source>
        <dbReference type="ARBA" id="ARBA00034125"/>
    </source>
</evidence>
<feature type="transmembrane region" description="Helical" evidence="7">
    <location>
        <begin position="230"/>
        <end position="251"/>
    </location>
</feature>
<accession>A0ABT1RQX8</accession>
<dbReference type="PANTHER" id="PTHR34390:SF2">
    <property type="entry name" value="SUCCINATE TRANSPORTER SUBUNIT YJJP-RELATED"/>
    <property type="match status" value="1"/>
</dbReference>
<evidence type="ECO:0000256" key="7">
    <source>
        <dbReference type="SAM" id="Phobius"/>
    </source>
</evidence>
<protein>
    <submittedName>
        <fullName evidence="9">Threonine/serine exporter family protein</fullName>
    </submittedName>
</protein>
<evidence type="ECO:0000256" key="4">
    <source>
        <dbReference type="ARBA" id="ARBA00022989"/>
    </source>
</evidence>